<protein>
    <submittedName>
        <fullName evidence="6">Cellulosome anchoring protein cohesin region</fullName>
    </submittedName>
</protein>
<dbReference type="PANTHER" id="PTHR43308:SF5">
    <property type="entry name" value="S-LAYER PROTEIN _ PEPTIDOGLYCAN ENDO-BETA-N-ACETYLGLUCOSAMINIDASE"/>
    <property type="match status" value="1"/>
</dbReference>
<feature type="domain" description="SLH" evidence="5">
    <location>
        <begin position="430"/>
        <end position="493"/>
    </location>
</feature>
<organism evidence="6 7">
    <name type="scientific">Pseudobacteroides cellulosolvens ATCC 35603 = DSM 2933</name>
    <dbReference type="NCBI Taxonomy" id="398512"/>
    <lineage>
        <taxon>Bacteria</taxon>
        <taxon>Bacillati</taxon>
        <taxon>Bacillota</taxon>
        <taxon>Clostridia</taxon>
        <taxon>Eubacteriales</taxon>
        <taxon>Oscillospiraceae</taxon>
        <taxon>Pseudobacteroides</taxon>
    </lineage>
</organism>
<dbReference type="GO" id="GO:0000272">
    <property type="term" value="P:polysaccharide catabolic process"/>
    <property type="evidence" value="ECO:0007669"/>
    <property type="project" value="InterPro"/>
</dbReference>
<dbReference type="CDD" id="cd08547">
    <property type="entry name" value="Type_II_cohesin"/>
    <property type="match status" value="1"/>
</dbReference>
<dbReference type="Proteomes" id="UP000036923">
    <property type="component" value="Unassembled WGS sequence"/>
</dbReference>
<feature type="domain" description="SLH" evidence="5">
    <location>
        <begin position="495"/>
        <end position="553"/>
    </location>
</feature>
<feature type="compositionally biased region" description="Polar residues" evidence="4">
    <location>
        <begin position="195"/>
        <end position="219"/>
    </location>
</feature>
<dbReference type="InterPro" id="IPR008965">
    <property type="entry name" value="CBM2/CBM3_carb-bd_dom_sf"/>
</dbReference>
<name>A0A0L6JJ57_9FIRM</name>
<dbReference type="InterPro" id="IPR001119">
    <property type="entry name" value="SLH_dom"/>
</dbReference>
<evidence type="ECO:0000256" key="3">
    <source>
        <dbReference type="ARBA" id="ARBA00022737"/>
    </source>
</evidence>
<dbReference type="SUPFAM" id="SSF49384">
    <property type="entry name" value="Carbohydrate-binding domain"/>
    <property type="match status" value="1"/>
</dbReference>
<evidence type="ECO:0000259" key="5">
    <source>
        <dbReference type="PROSITE" id="PS51272"/>
    </source>
</evidence>
<dbReference type="Pfam" id="PF00395">
    <property type="entry name" value="SLH"/>
    <property type="match status" value="3"/>
</dbReference>
<dbReference type="STRING" id="398512.Bccel_1025"/>
<dbReference type="GO" id="GO:0005576">
    <property type="term" value="C:extracellular region"/>
    <property type="evidence" value="ECO:0007669"/>
    <property type="project" value="UniProtKB-SubCell"/>
</dbReference>
<proteinExistence type="predicted"/>
<evidence type="ECO:0000256" key="1">
    <source>
        <dbReference type="ARBA" id="ARBA00004613"/>
    </source>
</evidence>
<evidence type="ECO:0000256" key="4">
    <source>
        <dbReference type="SAM" id="MobiDB-lite"/>
    </source>
</evidence>
<evidence type="ECO:0000313" key="6">
    <source>
        <dbReference type="EMBL" id="KNY25765.1"/>
    </source>
</evidence>
<accession>A0A0L6JJ57</accession>
<keyword evidence="7" id="KW-1185">Reference proteome</keyword>
<dbReference type="Pfam" id="PF00963">
    <property type="entry name" value="Cohesin"/>
    <property type="match status" value="1"/>
</dbReference>
<dbReference type="Gene3D" id="2.60.40.680">
    <property type="match status" value="1"/>
</dbReference>
<feature type="region of interest" description="Disordered" evidence="4">
    <location>
        <begin position="195"/>
        <end position="258"/>
    </location>
</feature>
<keyword evidence="2" id="KW-0964">Secreted</keyword>
<keyword evidence="3" id="KW-0677">Repeat</keyword>
<dbReference type="GO" id="GO:0030246">
    <property type="term" value="F:carbohydrate binding"/>
    <property type="evidence" value="ECO:0007669"/>
    <property type="project" value="InterPro"/>
</dbReference>
<dbReference type="EMBL" id="LGTC01000001">
    <property type="protein sequence ID" value="KNY25765.1"/>
    <property type="molecule type" value="Genomic_DNA"/>
</dbReference>
<dbReference type="PANTHER" id="PTHR43308">
    <property type="entry name" value="OUTER MEMBRANE PROTEIN ALPHA-RELATED"/>
    <property type="match status" value="1"/>
</dbReference>
<dbReference type="InterPro" id="IPR051465">
    <property type="entry name" value="Cell_Envelope_Struct_Comp"/>
</dbReference>
<dbReference type="OrthoDB" id="43070at2"/>
<dbReference type="Pfam" id="PF01345">
    <property type="entry name" value="DUF11"/>
    <property type="match status" value="1"/>
</dbReference>
<dbReference type="InterPro" id="IPR002102">
    <property type="entry name" value="Cohesin_dom"/>
</dbReference>
<comment type="caution">
    <text evidence="6">The sequence shown here is derived from an EMBL/GenBank/DDBJ whole genome shotgun (WGS) entry which is preliminary data.</text>
</comment>
<sequence length="588" mass="64126" precursor="true">MVYKRNLSAILSLLIIFSSLAISYVNVNAVNSQFILEADQTNIAKKDVIEVSLSVKDMPNFAGYQANIKFDPKVLRPIYSDATPFDNNSAPETGELLLKRYSPTDMAANDLAKGTLTFGRTYMNLTGYKANNTPESTGTIAYIYFEVLESKNTKIELQDSASLTNAVSGTMAFDWDGAQQSNYTVVGTVELIGQAQEQSPTPTIDATPTSGDATPTKRVTPTKRATPTSTPTKTNTTVTPSSSSSTPEPSQGTNVTPYEPETAIEDLAISISADKRIYNEGNTITYTIKYKNRTNELAIGVEITADILDNTIIIDESDSISEGGRIKWNIGNIDSGESGEIKYSVKVLPLSEAEVEISNTVSISASEGTGETADSTIKVLAVSNKFGKVSHKKYVQGYKGNLFLPNKEITRAEAAVMFCNILGIDVPKSKEQVFSDVGVNHWAAPYINVVNKEGIFKGFSDGRFLPNGFITRAEMATAISRFLGLSEAEPISVHFKDIANHWAVKYIEEIYRVKITSGYKDGSFLPNKKIKRAEAIVMFNNMLFRGPLMGGTSTFDDVGYDYWAIGHIEEAANDHSSTRDINGVEIIG</sequence>
<dbReference type="eggNOG" id="COG1361">
    <property type="taxonomic scope" value="Bacteria"/>
</dbReference>
<dbReference type="PROSITE" id="PS51272">
    <property type="entry name" value="SLH"/>
    <property type="match status" value="2"/>
</dbReference>
<evidence type="ECO:0000313" key="7">
    <source>
        <dbReference type="Proteomes" id="UP000036923"/>
    </source>
</evidence>
<dbReference type="AlphaFoldDB" id="A0A0L6JJ57"/>
<dbReference type="InterPro" id="IPR001434">
    <property type="entry name" value="OmcB-like_DUF11"/>
</dbReference>
<reference evidence="7" key="1">
    <citation type="submission" date="2015-07" db="EMBL/GenBank/DDBJ databases">
        <title>Near-Complete Genome Sequence of the Cellulolytic Bacterium Bacteroides (Pseudobacteroides) cellulosolvens ATCC 35603.</title>
        <authorList>
            <person name="Dassa B."/>
            <person name="Utturkar S.M."/>
            <person name="Klingeman D.M."/>
            <person name="Hurt R.A."/>
            <person name="Keller M."/>
            <person name="Xu J."/>
            <person name="Reddy Y.H.K."/>
            <person name="Borovok I."/>
            <person name="Grinberg I.R."/>
            <person name="Lamed R."/>
            <person name="Zhivin O."/>
            <person name="Bayer E.A."/>
            <person name="Brown S.D."/>
        </authorList>
    </citation>
    <scope>NUCLEOTIDE SEQUENCE [LARGE SCALE GENOMIC DNA]</scope>
    <source>
        <strain evidence="7">DSM 2933</strain>
    </source>
</reference>
<evidence type="ECO:0000256" key="2">
    <source>
        <dbReference type="ARBA" id="ARBA00022525"/>
    </source>
</evidence>
<comment type="subcellular location">
    <subcellularLocation>
        <location evidence="1">Secreted</location>
    </subcellularLocation>
</comment>
<gene>
    <name evidence="6" type="ORF">Bccel_1025</name>
</gene>
<feature type="compositionally biased region" description="Low complexity" evidence="4">
    <location>
        <begin position="222"/>
        <end position="253"/>
    </location>
</feature>
<dbReference type="RefSeq" id="WP_050753121.1">
    <property type="nucleotide sequence ID" value="NZ_JQKC01000013.1"/>
</dbReference>